<sequence>MVQKTCMDVSWSNCDARTFDVRVGPDYVPGQKQPSDHAIYNVFACDGFKMPSKINHIARFMDVKPYIEKHKTPYDREKWSLPPIIIINVMAPSLSFFFVQQQQKKKLCNLLIDRCNCLEKGVLDVCVSFNFSKANKHTCINNETKGYPPEMMSGKDNGEGYQLVFFAHLSDEVRALLNDYNDGKVKELPPSIRLFSDFIHSTPDSPLRQRFKCVARIMNLNHAGFSFLTKNLIAQYNGKPFLARTSSTFYHEPGKYFAVDIDAHLFGFPARKGLSYVKDLINNLVYDAGFIIEGHANHELPERVLCCARVSRIGIDRALSFPNDFVEIASNKDSSKSYSDLYKNHILKQMPSTSIDEDDDLQKIDEKDRSDKANMSVFSDANDEEAQRLLKEISLEEQKQQQQSTDNGNAGTTTDTNNENNTANDDKKDDKEDSGDDNDDDNQQQNANNNSYFYSWFSKQPET</sequence>
<dbReference type="AlphaFoldDB" id="X6NTR6"/>
<dbReference type="EMBL" id="ASPP01006104">
    <property type="protein sequence ID" value="ETO29348.1"/>
    <property type="molecule type" value="Genomic_DNA"/>
</dbReference>
<gene>
    <name evidence="3" type="ORF">RFI_07778</name>
</gene>
<dbReference type="OrthoDB" id="9970435at2759"/>
<dbReference type="InterPro" id="IPR009769">
    <property type="entry name" value="EDR2_C"/>
</dbReference>
<feature type="domain" description="Protein ENHANCED DISEASE RESISTANCE 2 C-terminal" evidence="2">
    <location>
        <begin position="11"/>
        <end position="313"/>
    </location>
</feature>
<feature type="compositionally biased region" description="Low complexity" evidence="1">
    <location>
        <begin position="404"/>
        <end position="423"/>
    </location>
</feature>
<keyword evidence="4" id="KW-1185">Reference proteome</keyword>
<protein>
    <recommendedName>
        <fullName evidence="2">Protein ENHANCED DISEASE RESISTANCE 2 C-terminal domain-containing protein</fullName>
    </recommendedName>
</protein>
<feature type="region of interest" description="Disordered" evidence="1">
    <location>
        <begin position="396"/>
        <end position="463"/>
    </location>
</feature>
<evidence type="ECO:0000313" key="3">
    <source>
        <dbReference type="EMBL" id="ETO29348.1"/>
    </source>
</evidence>
<dbReference type="OMA" id="EGHANHE"/>
<reference evidence="3 4" key="1">
    <citation type="journal article" date="2013" name="Curr. Biol.">
        <title>The Genome of the Foraminiferan Reticulomyxa filosa.</title>
        <authorList>
            <person name="Glockner G."/>
            <person name="Hulsmann N."/>
            <person name="Schleicher M."/>
            <person name="Noegel A.A."/>
            <person name="Eichinger L."/>
            <person name="Gallinger C."/>
            <person name="Pawlowski J."/>
            <person name="Sierra R."/>
            <person name="Euteneuer U."/>
            <person name="Pillet L."/>
            <person name="Moustafa A."/>
            <person name="Platzer M."/>
            <person name="Groth M."/>
            <person name="Szafranski K."/>
            <person name="Schliwa M."/>
        </authorList>
    </citation>
    <scope>NUCLEOTIDE SEQUENCE [LARGE SCALE GENOMIC DNA]</scope>
</reference>
<dbReference type="PANTHER" id="PTHR31558:SF3">
    <property type="entry name" value="CW14 PROTEIN"/>
    <property type="match status" value="1"/>
</dbReference>
<comment type="caution">
    <text evidence="3">The sequence shown here is derived from an EMBL/GenBank/DDBJ whole genome shotgun (WGS) entry which is preliminary data.</text>
</comment>
<dbReference type="Proteomes" id="UP000023152">
    <property type="component" value="Unassembled WGS sequence"/>
</dbReference>
<name>X6NTR6_RETFI</name>
<evidence type="ECO:0000259" key="2">
    <source>
        <dbReference type="Pfam" id="PF07059"/>
    </source>
</evidence>
<proteinExistence type="predicted"/>
<evidence type="ECO:0000256" key="1">
    <source>
        <dbReference type="SAM" id="MobiDB-lite"/>
    </source>
</evidence>
<dbReference type="Pfam" id="PF07059">
    <property type="entry name" value="EDR2_C"/>
    <property type="match status" value="1"/>
</dbReference>
<feature type="compositionally biased region" description="Acidic residues" evidence="1">
    <location>
        <begin position="432"/>
        <end position="442"/>
    </location>
</feature>
<accession>X6NTR6</accession>
<organism evidence="3 4">
    <name type="scientific">Reticulomyxa filosa</name>
    <dbReference type="NCBI Taxonomy" id="46433"/>
    <lineage>
        <taxon>Eukaryota</taxon>
        <taxon>Sar</taxon>
        <taxon>Rhizaria</taxon>
        <taxon>Retaria</taxon>
        <taxon>Foraminifera</taxon>
        <taxon>Monothalamids</taxon>
        <taxon>Reticulomyxidae</taxon>
        <taxon>Reticulomyxa</taxon>
    </lineage>
</organism>
<dbReference type="PANTHER" id="PTHR31558">
    <property type="entry name" value="CW14 PROTEIN"/>
    <property type="match status" value="1"/>
</dbReference>
<evidence type="ECO:0000313" key="4">
    <source>
        <dbReference type="Proteomes" id="UP000023152"/>
    </source>
</evidence>